<dbReference type="AlphaFoldDB" id="A0A2S8SD48"/>
<keyword evidence="3" id="KW-1185">Reference proteome</keyword>
<comment type="caution">
    <text evidence="2">The sequence shown here is derived from an EMBL/GenBank/DDBJ whole genome shotgun (WGS) entry which is preliminary data.</text>
</comment>
<evidence type="ECO:0000313" key="2">
    <source>
        <dbReference type="EMBL" id="PQV58781.1"/>
    </source>
</evidence>
<keyword evidence="1" id="KW-0812">Transmembrane</keyword>
<sequence length="171" mass="19164">MIATLDQKSAFQSRLQRIQSGHQFEHADVLGKATHKAYKRKFGDKPKKPKRTFAEKMMVVIAFICGMSSVLLGRVLYFQMSHIEGLPKAFYDLETRGMILFAFVLAGLMMALLHLFTKQRVAALLIGCIVMHYGEAAVASNAPELWSNIFSADYAAQMAEQGKDYRITPQG</sequence>
<dbReference type="RefSeq" id="WP_105513026.1">
    <property type="nucleotide sequence ID" value="NZ_PVEP01000001.1"/>
</dbReference>
<reference evidence="2 3" key="1">
    <citation type="submission" date="2018-02" db="EMBL/GenBank/DDBJ databases">
        <title>Genomic Encyclopedia of Archaeal and Bacterial Type Strains, Phase II (KMG-II): from individual species to whole genera.</title>
        <authorList>
            <person name="Goeker M."/>
        </authorList>
    </citation>
    <scope>NUCLEOTIDE SEQUENCE [LARGE SCALE GENOMIC DNA]</scope>
    <source>
        <strain evidence="2 3">DSM 18921</strain>
    </source>
</reference>
<keyword evidence="1" id="KW-1133">Transmembrane helix</keyword>
<evidence type="ECO:0000256" key="1">
    <source>
        <dbReference type="SAM" id="Phobius"/>
    </source>
</evidence>
<protein>
    <submittedName>
        <fullName evidence="2">Uncharacterized protein</fullName>
    </submittedName>
</protein>
<feature type="transmembrane region" description="Helical" evidence="1">
    <location>
        <begin position="97"/>
        <end position="116"/>
    </location>
</feature>
<name>A0A2S8SD48_9RHOB</name>
<dbReference type="Proteomes" id="UP000238338">
    <property type="component" value="Unassembled WGS sequence"/>
</dbReference>
<dbReference type="EMBL" id="PVEP01000001">
    <property type="protein sequence ID" value="PQV58781.1"/>
    <property type="molecule type" value="Genomic_DNA"/>
</dbReference>
<dbReference type="OrthoDB" id="7857839at2"/>
<keyword evidence="1" id="KW-0472">Membrane</keyword>
<organism evidence="2 3">
    <name type="scientific">Albidovulum denitrificans</name>
    <dbReference type="NCBI Taxonomy" id="404881"/>
    <lineage>
        <taxon>Bacteria</taxon>
        <taxon>Pseudomonadati</taxon>
        <taxon>Pseudomonadota</taxon>
        <taxon>Alphaproteobacteria</taxon>
        <taxon>Rhodobacterales</taxon>
        <taxon>Paracoccaceae</taxon>
        <taxon>Albidovulum</taxon>
    </lineage>
</organism>
<proteinExistence type="predicted"/>
<gene>
    <name evidence="2" type="ORF">LX70_00595</name>
</gene>
<accession>A0A2S8SD48</accession>
<feature type="transmembrane region" description="Helical" evidence="1">
    <location>
        <begin position="57"/>
        <end position="77"/>
    </location>
</feature>
<evidence type="ECO:0000313" key="3">
    <source>
        <dbReference type="Proteomes" id="UP000238338"/>
    </source>
</evidence>